<sequence>MTEQPHTERLIEHVELVRSRGDPAQMKLCVMSLVARLAGEAHGDQPICASPVIAAFARAVNDAMDRQTRQRLRPFAPRMVGTADRLDGARQARLHTALIETLLPAIVTDLQAGARSHDQAQAAELAAALAGQLAHAEADEQLRIVQDPHWDRAALIWPLRNALAARRDGDGVQQAESVARVLIAAVSCLARPSRRAWYWDQAVAMLDQLCDVADAPTAAPAVEAARPAEMA</sequence>
<dbReference type="Proteomes" id="UP001296873">
    <property type="component" value="Unassembled WGS sequence"/>
</dbReference>
<comment type="caution">
    <text evidence="1">The sequence shown here is derived from an EMBL/GenBank/DDBJ whole genome shotgun (WGS) entry which is preliminary data.</text>
</comment>
<proteinExistence type="predicted"/>
<reference evidence="1 2" key="1">
    <citation type="journal article" date="2020" name="Microorganisms">
        <title>Osmotic Adaptation and Compatible Solute Biosynthesis of Phototrophic Bacteria as Revealed from Genome Analyses.</title>
        <authorList>
            <person name="Imhoff J.F."/>
            <person name="Rahn T."/>
            <person name="Kunzel S."/>
            <person name="Keller A."/>
            <person name="Neulinger S.C."/>
        </authorList>
    </citation>
    <scope>NUCLEOTIDE SEQUENCE [LARGE SCALE GENOMIC DNA]</scope>
    <source>
        <strain evidence="1 2">DSM 9895</strain>
    </source>
</reference>
<evidence type="ECO:0000313" key="1">
    <source>
        <dbReference type="EMBL" id="MBK1670794.1"/>
    </source>
</evidence>
<name>A0ABS1DJZ4_9PROT</name>
<gene>
    <name evidence="1" type="ORF">CKO28_22515</name>
</gene>
<dbReference type="RefSeq" id="WP_200343242.1">
    <property type="nucleotide sequence ID" value="NZ_NRRL01000117.1"/>
</dbReference>
<evidence type="ECO:0000313" key="2">
    <source>
        <dbReference type="Proteomes" id="UP001296873"/>
    </source>
</evidence>
<organism evidence="1 2">
    <name type="scientific">Rhodovibrio sodomensis</name>
    <dbReference type="NCBI Taxonomy" id="1088"/>
    <lineage>
        <taxon>Bacteria</taxon>
        <taxon>Pseudomonadati</taxon>
        <taxon>Pseudomonadota</taxon>
        <taxon>Alphaproteobacteria</taxon>
        <taxon>Rhodospirillales</taxon>
        <taxon>Rhodovibrionaceae</taxon>
        <taxon>Rhodovibrio</taxon>
    </lineage>
</organism>
<keyword evidence="2" id="KW-1185">Reference proteome</keyword>
<protein>
    <submittedName>
        <fullName evidence="1">Uncharacterized protein</fullName>
    </submittedName>
</protein>
<dbReference type="EMBL" id="NRRL01000117">
    <property type="protein sequence ID" value="MBK1670794.1"/>
    <property type="molecule type" value="Genomic_DNA"/>
</dbReference>
<accession>A0ABS1DJZ4</accession>